<accession>A0A0F5YNN6</accession>
<comment type="caution">
    <text evidence="1">The sequence shown here is derived from an EMBL/GenBank/DDBJ whole genome shotgun (WGS) entry which is preliminary data.</text>
</comment>
<reference evidence="1 2" key="1">
    <citation type="submission" date="2015-06" db="EMBL/GenBank/DDBJ databases">
        <title>Draft genome assembly of filamentous brackish cyanobacterium Limnoraphis robusta strain CS-951.</title>
        <authorList>
            <person name="Willis A."/>
            <person name="Parks M."/>
            <person name="Burford M.A."/>
        </authorList>
    </citation>
    <scope>NUCLEOTIDE SEQUENCE [LARGE SCALE GENOMIC DNA]</scope>
    <source>
        <strain evidence="1 2">CS-951</strain>
    </source>
</reference>
<protein>
    <submittedName>
        <fullName evidence="1">Uncharacterized protein</fullName>
    </submittedName>
</protein>
<dbReference type="EMBL" id="LATL02000154">
    <property type="protein sequence ID" value="KKD39795.1"/>
    <property type="molecule type" value="Genomic_DNA"/>
</dbReference>
<dbReference type="InterPro" id="IPR004952">
    <property type="entry name" value="NifX-assoc_nitrogen_fix"/>
</dbReference>
<evidence type="ECO:0000313" key="1">
    <source>
        <dbReference type="EMBL" id="KKD39795.1"/>
    </source>
</evidence>
<dbReference type="RefSeq" id="WP_046276703.1">
    <property type="nucleotide sequence ID" value="NZ_LATL02000154.1"/>
</dbReference>
<dbReference type="Gene3D" id="1.10.3100.20">
    <property type="entry name" value="Protein of unknown function DUF269"/>
    <property type="match status" value="1"/>
</dbReference>
<dbReference type="Proteomes" id="UP000033607">
    <property type="component" value="Unassembled WGS sequence"/>
</dbReference>
<proteinExistence type="predicted"/>
<dbReference type="Pfam" id="PF03270">
    <property type="entry name" value="DUF269"/>
    <property type="match status" value="1"/>
</dbReference>
<sequence>MIHLEAISHSNSSLLNSAFVREIVKQVRVQDTTVADQNFSDELLLKSLIGYSTLGADNDIPSLQKISAFYRAVASRLEQETGQRVEIFINLGQDDIGWILVFCGRLLVISQFLRDTDSFRFESVEHLTYEGERVIQNALERAREYFDFPARGLSVPLKRAS</sequence>
<dbReference type="PIRSF" id="PIRSF005788">
    <property type="entry name" value="NifK"/>
    <property type="match status" value="1"/>
</dbReference>
<evidence type="ECO:0000313" key="2">
    <source>
        <dbReference type="Proteomes" id="UP000033607"/>
    </source>
</evidence>
<organism evidence="1 2">
    <name type="scientific">Limnoraphis robusta CS-951</name>
    <dbReference type="NCBI Taxonomy" id="1637645"/>
    <lineage>
        <taxon>Bacteria</taxon>
        <taxon>Bacillati</taxon>
        <taxon>Cyanobacteriota</taxon>
        <taxon>Cyanophyceae</taxon>
        <taxon>Oscillatoriophycideae</taxon>
        <taxon>Oscillatoriales</taxon>
        <taxon>Sirenicapillariaceae</taxon>
        <taxon>Limnoraphis</taxon>
    </lineage>
</organism>
<gene>
    <name evidence="1" type="ORF">WN50_01370</name>
</gene>
<dbReference type="OrthoDB" id="9808545at2"/>
<name>A0A0F5YNN6_9CYAN</name>
<dbReference type="AlphaFoldDB" id="A0A0F5YNN6"/>